<gene>
    <name evidence="1" type="ORF">KIL84_005046</name>
</gene>
<dbReference type="AlphaFoldDB" id="A0A9D4B5R6"/>
<accession>A0A9D4B5R6</accession>
<protein>
    <submittedName>
        <fullName evidence="1">Uncharacterized protein</fullName>
    </submittedName>
</protein>
<comment type="caution">
    <text evidence="1">The sequence shown here is derived from an EMBL/GenBank/DDBJ whole genome shotgun (WGS) entry which is preliminary data.</text>
</comment>
<organism evidence="1 2">
    <name type="scientific">Mauremys mutica</name>
    <name type="common">yellowpond turtle</name>
    <dbReference type="NCBI Taxonomy" id="74926"/>
    <lineage>
        <taxon>Eukaryota</taxon>
        <taxon>Metazoa</taxon>
        <taxon>Chordata</taxon>
        <taxon>Craniata</taxon>
        <taxon>Vertebrata</taxon>
        <taxon>Euteleostomi</taxon>
        <taxon>Archelosauria</taxon>
        <taxon>Testudinata</taxon>
        <taxon>Testudines</taxon>
        <taxon>Cryptodira</taxon>
        <taxon>Durocryptodira</taxon>
        <taxon>Testudinoidea</taxon>
        <taxon>Geoemydidae</taxon>
        <taxon>Geoemydinae</taxon>
        <taxon>Mauremys</taxon>
    </lineage>
</organism>
<evidence type="ECO:0000313" key="2">
    <source>
        <dbReference type="Proteomes" id="UP000827986"/>
    </source>
</evidence>
<dbReference type="Proteomes" id="UP000827986">
    <property type="component" value="Unassembled WGS sequence"/>
</dbReference>
<keyword evidence="2" id="KW-1185">Reference proteome</keyword>
<dbReference type="EMBL" id="JAHDVG010000468">
    <property type="protein sequence ID" value="KAH1181320.1"/>
    <property type="molecule type" value="Genomic_DNA"/>
</dbReference>
<reference evidence="1" key="1">
    <citation type="submission" date="2021-09" db="EMBL/GenBank/DDBJ databases">
        <title>The genome of Mauremys mutica provides insights into the evolution of semi-aquatic lifestyle.</title>
        <authorList>
            <person name="Gong S."/>
            <person name="Gao Y."/>
        </authorList>
    </citation>
    <scope>NUCLEOTIDE SEQUENCE</scope>
    <source>
        <strain evidence="1">MM-2020</strain>
        <tissue evidence="1">Muscle</tissue>
    </source>
</reference>
<evidence type="ECO:0000313" key="1">
    <source>
        <dbReference type="EMBL" id="KAH1181320.1"/>
    </source>
</evidence>
<sequence>MMSKCAAKSRPERKARGFAQQEGAAYGELAIEALHLMETLIPGVSLAREGGKWQITTAEPRLPFCAVDCPVTGSLESAESSDGPRVEHVSQTWRENLTPTNRNWV</sequence>
<proteinExistence type="predicted"/>
<name>A0A9D4B5R6_9SAUR</name>